<comment type="caution">
    <text evidence="1">The sequence shown here is derived from an EMBL/GenBank/DDBJ whole genome shotgun (WGS) entry which is preliminary data.</text>
</comment>
<proteinExistence type="predicted"/>
<dbReference type="AlphaFoldDB" id="A0A8H4QF87"/>
<organism evidence="1 2">
    <name type="scientific">Agrocybe pediades</name>
    <dbReference type="NCBI Taxonomy" id="84607"/>
    <lineage>
        <taxon>Eukaryota</taxon>
        <taxon>Fungi</taxon>
        <taxon>Dikarya</taxon>
        <taxon>Basidiomycota</taxon>
        <taxon>Agaricomycotina</taxon>
        <taxon>Agaricomycetes</taxon>
        <taxon>Agaricomycetidae</taxon>
        <taxon>Agaricales</taxon>
        <taxon>Agaricineae</taxon>
        <taxon>Strophariaceae</taxon>
        <taxon>Agrocybe</taxon>
    </lineage>
</organism>
<dbReference type="Proteomes" id="UP000521872">
    <property type="component" value="Unassembled WGS sequence"/>
</dbReference>
<gene>
    <name evidence="1" type="ORF">D9613_011994</name>
</gene>
<reference evidence="1 2" key="1">
    <citation type="submission" date="2019-12" db="EMBL/GenBank/DDBJ databases">
        <authorList>
            <person name="Floudas D."/>
            <person name="Bentzer J."/>
            <person name="Ahren D."/>
            <person name="Johansson T."/>
            <person name="Persson P."/>
            <person name="Tunlid A."/>
        </authorList>
    </citation>
    <scope>NUCLEOTIDE SEQUENCE [LARGE SCALE GENOMIC DNA]</scope>
    <source>
        <strain evidence="1 2">CBS 102.39</strain>
    </source>
</reference>
<dbReference type="EMBL" id="JAACJL010000060">
    <property type="protein sequence ID" value="KAF4609715.1"/>
    <property type="molecule type" value="Genomic_DNA"/>
</dbReference>
<evidence type="ECO:0000313" key="2">
    <source>
        <dbReference type="Proteomes" id="UP000521872"/>
    </source>
</evidence>
<accession>A0A8H4QF87</accession>
<evidence type="ECO:0000313" key="1">
    <source>
        <dbReference type="EMBL" id="KAF4609715.1"/>
    </source>
</evidence>
<keyword evidence="2" id="KW-1185">Reference proteome</keyword>
<name>A0A8H4QF87_9AGAR</name>
<protein>
    <submittedName>
        <fullName evidence="1">Uncharacterized protein</fullName>
    </submittedName>
</protein>
<sequence length="197" mass="22114">MDDALRSPQIVLDNTNCYLRVYQVILSVVVGFVRRAQLLCRCKKASNRFSNTVVPLSRSFTMRLSLPPNQTNADPMQLPPSSDSYALVSCSSLFSWIMCTIYSTDSLESPINPTTVLFPTITSTASPCDSSNNNARLVHLLRLCRRFEVQVTAVWNLRGSFNSDSWNLEIVQANQGMLKSDMAKALSPRDTWERKPS</sequence>